<feature type="chain" id="PRO_5043811290" description="Glucosylceramidase" evidence="13">
    <location>
        <begin position="20"/>
        <end position="519"/>
    </location>
</feature>
<dbReference type="GO" id="GO:0005774">
    <property type="term" value="C:vacuolar membrane"/>
    <property type="evidence" value="ECO:0007669"/>
    <property type="project" value="UniProtKB-ARBA"/>
</dbReference>
<comment type="catalytic activity">
    <reaction evidence="10">
        <text>a beta-D-glucosylceramide + H2O = an N-acyl-sphingoid base + D-glucose</text>
        <dbReference type="Rhea" id="RHEA:81447"/>
        <dbReference type="ChEBI" id="CHEBI:4167"/>
        <dbReference type="ChEBI" id="CHEBI:15377"/>
        <dbReference type="ChEBI" id="CHEBI:83264"/>
        <dbReference type="ChEBI" id="CHEBI:83273"/>
    </reaction>
    <physiologicalReaction direction="left-to-right" evidence="10">
        <dbReference type="Rhea" id="RHEA:81448"/>
    </physiologicalReaction>
</comment>
<dbReference type="Pfam" id="PF17189">
    <property type="entry name" value="Glyco_hydro_30C"/>
    <property type="match status" value="1"/>
</dbReference>
<keyword evidence="12" id="KW-0326">Glycosidase</keyword>
<dbReference type="PANTHER" id="PTHR11069:SF23">
    <property type="entry name" value="LYSOSOMAL ACID GLUCOSYLCERAMIDASE"/>
    <property type="match status" value="1"/>
</dbReference>
<comment type="catalytic activity">
    <reaction evidence="11">
        <text>an N-acyl-1-beta-D-glucosyl-15-methylhexadecasphing-4-enine + H2O = an N-acyl-15-methylhexadecasphing-4-enine + D-glucose</text>
        <dbReference type="Rhea" id="RHEA:34755"/>
        <dbReference type="ChEBI" id="CHEBI:4167"/>
        <dbReference type="ChEBI" id="CHEBI:15377"/>
        <dbReference type="ChEBI" id="CHEBI:70815"/>
        <dbReference type="ChEBI" id="CHEBI:70846"/>
    </reaction>
    <physiologicalReaction direction="left-to-right" evidence="11">
        <dbReference type="Rhea" id="RHEA:34756"/>
    </physiologicalReaction>
</comment>
<dbReference type="FunFam" id="3.20.20.80:FF:000030">
    <property type="entry name" value="Lysosomal acid glucosylceramidase"/>
    <property type="match status" value="1"/>
</dbReference>
<dbReference type="GO" id="GO:0005102">
    <property type="term" value="F:signaling receptor binding"/>
    <property type="evidence" value="ECO:0007669"/>
    <property type="project" value="UniProtKB-ARBA"/>
</dbReference>
<dbReference type="GO" id="GO:0032006">
    <property type="term" value="P:regulation of TOR signaling"/>
    <property type="evidence" value="ECO:0007669"/>
    <property type="project" value="UniProtKB-ARBA"/>
</dbReference>
<dbReference type="GO" id="GO:0008202">
    <property type="term" value="P:steroid metabolic process"/>
    <property type="evidence" value="ECO:0007669"/>
    <property type="project" value="UniProtKB-ARBA"/>
</dbReference>
<dbReference type="AlphaFoldDB" id="A0AAW2HIM5"/>
<evidence type="ECO:0000256" key="10">
    <source>
        <dbReference type="ARBA" id="ARBA00050474"/>
    </source>
</evidence>
<dbReference type="GO" id="GO:0016241">
    <property type="term" value="P:regulation of macroautophagy"/>
    <property type="evidence" value="ECO:0007669"/>
    <property type="project" value="UniProtKB-ARBA"/>
</dbReference>
<evidence type="ECO:0000256" key="3">
    <source>
        <dbReference type="ARBA" id="ARBA00004991"/>
    </source>
</evidence>
<comment type="pathway">
    <text evidence="3">Sphingolipid metabolism.</text>
</comment>
<dbReference type="Pfam" id="PF02055">
    <property type="entry name" value="Glyco_hydro_30"/>
    <property type="match status" value="1"/>
</dbReference>
<evidence type="ECO:0000256" key="12">
    <source>
        <dbReference type="RuleBase" id="RU361188"/>
    </source>
</evidence>
<feature type="domain" description="Glycosyl hydrolase family 30 beta sandwich" evidence="15">
    <location>
        <begin position="446"/>
        <end position="507"/>
    </location>
</feature>
<evidence type="ECO:0000256" key="7">
    <source>
        <dbReference type="ARBA" id="ARBA00022801"/>
    </source>
</evidence>
<dbReference type="EMBL" id="JARGDH010000004">
    <property type="protein sequence ID" value="KAL0269678.1"/>
    <property type="molecule type" value="Genomic_DNA"/>
</dbReference>
<dbReference type="GO" id="GO:0006914">
    <property type="term" value="P:autophagy"/>
    <property type="evidence" value="ECO:0007669"/>
    <property type="project" value="UniProtKB-ARBA"/>
</dbReference>
<dbReference type="GO" id="GO:0010605">
    <property type="term" value="P:negative regulation of macromolecule metabolic process"/>
    <property type="evidence" value="ECO:0007669"/>
    <property type="project" value="UniProtKB-ARBA"/>
</dbReference>
<dbReference type="GO" id="GO:0006066">
    <property type="term" value="P:alcohol metabolic process"/>
    <property type="evidence" value="ECO:0007669"/>
    <property type="project" value="UniProtKB-ARBA"/>
</dbReference>
<dbReference type="InterPro" id="IPR017853">
    <property type="entry name" value="GH"/>
</dbReference>
<sequence length="519" mass="59425">MKHQLVSVIFILIFKTTQSESLNCIHRDYGKGGTVCVCNATYCDTIKPLKPFPPRQYYMFTSTKDGLRFNMTKRNFGGKLKNKGVLITVNTNVTYQKILGFGGAMTDSAAIMIMSLSEAAREKLMLSYFSEIGTEYTFLRVPIAGTDFSTRRYTYNDEEFDIALKNFHLVEEDFKYKIPLIKYAIKLSRKGVKLLGAAWTAPPWMKTNKNYNGIGFLREEYYRPWSNYHIRFLEAYNNCGLSFWGLSTGNEPINGFIPFFKFNCMGWTPSGQRNWVADHLGPALENSEFNKTLLLALDDQRFQLPWWLDIMFGDPKTEAYISGVAVHWYTDHLVPELVLDKTHNSYPNKFILPTEACFVKKFWQKNVVKLGSWSRGEQYAENIIGDINHWSSGWIDWNLALDEDGGPNWAKNFADAAIIINATQDEFYKQPMYYAIGHFSKFIPEGSVRIKVQVQGTEVKVLGVRTPAEQVVLVILNKKHKDVPVSISGAPRGYANFVVPSKSITTLIYRDKKIPIWCI</sequence>
<dbReference type="GO" id="GO:0030163">
    <property type="term" value="P:protein catabolic process"/>
    <property type="evidence" value="ECO:0007669"/>
    <property type="project" value="UniProtKB-ARBA"/>
</dbReference>
<dbReference type="GO" id="GO:0016758">
    <property type="term" value="F:hexosyltransferase activity"/>
    <property type="evidence" value="ECO:0007669"/>
    <property type="project" value="UniProtKB-ARBA"/>
</dbReference>
<dbReference type="PRINTS" id="PR00843">
    <property type="entry name" value="GLHYDRLASE30"/>
</dbReference>
<evidence type="ECO:0000256" key="1">
    <source>
        <dbReference type="ARBA" id="ARBA00001013"/>
    </source>
</evidence>
<feature type="signal peptide" evidence="13">
    <location>
        <begin position="1"/>
        <end position="19"/>
    </location>
</feature>
<dbReference type="SUPFAM" id="SSF51011">
    <property type="entry name" value="Glycosyl hydrolase domain"/>
    <property type="match status" value="1"/>
</dbReference>
<accession>A0AAW2HIM5</accession>
<dbReference type="EC" id="3.2.1.45" evidence="5 12"/>
<organism evidence="16">
    <name type="scientific">Menopon gallinae</name>
    <name type="common">poultry shaft louse</name>
    <dbReference type="NCBI Taxonomy" id="328185"/>
    <lineage>
        <taxon>Eukaryota</taxon>
        <taxon>Metazoa</taxon>
        <taxon>Ecdysozoa</taxon>
        <taxon>Arthropoda</taxon>
        <taxon>Hexapoda</taxon>
        <taxon>Insecta</taxon>
        <taxon>Pterygota</taxon>
        <taxon>Neoptera</taxon>
        <taxon>Paraneoptera</taxon>
        <taxon>Psocodea</taxon>
        <taxon>Troctomorpha</taxon>
        <taxon>Phthiraptera</taxon>
        <taxon>Amblycera</taxon>
        <taxon>Menoponidae</taxon>
        <taxon>Menopon</taxon>
    </lineage>
</organism>
<feature type="domain" description="Glycosyl hydrolase family 30 TIM-barrel" evidence="14">
    <location>
        <begin position="98"/>
        <end position="443"/>
    </location>
</feature>
<gene>
    <name evidence="16" type="ORF">PYX00_007328</name>
</gene>
<comment type="caution">
    <text evidence="16">The sequence shown here is derived from an EMBL/GenBank/DDBJ whole genome shotgun (WGS) entry which is preliminary data.</text>
</comment>
<dbReference type="InterPro" id="IPR033452">
    <property type="entry name" value="GH30_C"/>
</dbReference>
<evidence type="ECO:0000313" key="16">
    <source>
        <dbReference type="EMBL" id="KAL0269678.1"/>
    </source>
</evidence>
<comment type="similarity">
    <text evidence="4 12">Belongs to the glycosyl hydrolase 30 family.</text>
</comment>
<dbReference type="Gene3D" id="3.20.20.80">
    <property type="entry name" value="Glycosidases"/>
    <property type="match status" value="1"/>
</dbReference>
<protein>
    <recommendedName>
        <fullName evidence="5 12">Glucosylceramidase</fullName>
        <ecNumber evidence="5 12">3.2.1.45</ecNumber>
    </recommendedName>
</protein>
<comment type="catalytic activity">
    <reaction evidence="1">
        <text>a beta-D-glucosyl-(1&lt;-&gt;1')-N-acylsphing-4-enine + H2O = an N-acylsphing-4-enine + D-glucose</text>
        <dbReference type="Rhea" id="RHEA:13269"/>
        <dbReference type="ChEBI" id="CHEBI:4167"/>
        <dbReference type="ChEBI" id="CHEBI:15377"/>
        <dbReference type="ChEBI" id="CHEBI:22801"/>
        <dbReference type="ChEBI" id="CHEBI:52639"/>
        <dbReference type="EC" id="3.2.1.45"/>
    </reaction>
    <physiologicalReaction direction="left-to-right" evidence="1">
        <dbReference type="Rhea" id="RHEA:13270"/>
    </physiologicalReaction>
</comment>
<evidence type="ECO:0000256" key="5">
    <source>
        <dbReference type="ARBA" id="ARBA00012658"/>
    </source>
</evidence>
<dbReference type="GO" id="GO:0007040">
    <property type="term" value="P:lysosome organization"/>
    <property type="evidence" value="ECO:0007669"/>
    <property type="project" value="UniProtKB-ARBA"/>
</dbReference>
<dbReference type="InterPro" id="IPR001139">
    <property type="entry name" value="Glyco_hydro_30"/>
</dbReference>
<keyword evidence="9 12" id="KW-0443">Lipid metabolism</keyword>
<dbReference type="SUPFAM" id="SSF51445">
    <property type="entry name" value="(Trans)glycosidases"/>
    <property type="match status" value="1"/>
</dbReference>
<dbReference type="GO" id="GO:0051246">
    <property type="term" value="P:regulation of protein metabolic process"/>
    <property type="evidence" value="ECO:0007669"/>
    <property type="project" value="UniProtKB-ARBA"/>
</dbReference>
<keyword evidence="7 12" id="KW-0378">Hydrolase</keyword>
<proteinExistence type="inferred from homology"/>
<dbReference type="PANTHER" id="PTHR11069">
    <property type="entry name" value="GLUCOSYLCERAMIDASE"/>
    <property type="match status" value="1"/>
</dbReference>
<name>A0AAW2HIM5_9NEOP</name>
<dbReference type="GO" id="GO:0005764">
    <property type="term" value="C:lysosome"/>
    <property type="evidence" value="ECO:0007669"/>
    <property type="project" value="UniProtKB-ARBA"/>
</dbReference>
<keyword evidence="6 13" id="KW-0732">Signal</keyword>
<dbReference type="GO" id="GO:0006680">
    <property type="term" value="P:glucosylceramide catabolic process"/>
    <property type="evidence" value="ECO:0007669"/>
    <property type="project" value="UniProtKB-ARBA"/>
</dbReference>
<keyword evidence="8 12" id="KW-0746">Sphingolipid metabolism</keyword>
<evidence type="ECO:0000256" key="6">
    <source>
        <dbReference type="ARBA" id="ARBA00022729"/>
    </source>
</evidence>
<evidence type="ECO:0000256" key="9">
    <source>
        <dbReference type="ARBA" id="ARBA00023098"/>
    </source>
</evidence>
<evidence type="ECO:0000256" key="8">
    <source>
        <dbReference type="ARBA" id="ARBA00022919"/>
    </source>
</evidence>
<evidence type="ECO:0000259" key="14">
    <source>
        <dbReference type="Pfam" id="PF02055"/>
    </source>
</evidence>
<evidence type="ECO:0000256" key="4">
    <source>
        <dbReference type="ARBA" id="ARBA00005382"/>
    </source>
</evidence>
<evidence type="ECO:0000256" key="2">
    <source>
        <dbReference type="ARBA" id="ARBA00004760"/>
    </source>
</evidence>
<comment type="pathway">
    <text evidence="2">Lipid metabolism; sphingolipid metabolism.</text>
</comment>
<evidence type="ECO:0000256" key="13">
    <source>
        <dbReference type="SAM" id="SignalP"/>
    </source>
</evidence>
<dbReference type="GO" id="GO:0042391">
    <property type="term" value="P:regulation of membrane potential"/>
    <property type="evidence" value="ECO:0007669"/>
    <property type="project" value="UniProtKB-ARBA"/>
</dbReference>
<dbReference type="GO" id="GO:0004348">
    <property type="term" value="F:glucosylceramidase activity"/>
    <property type="evidence" value="ECO:0007669"/>
    <property type="project" value="UniProtKB-EC"/>
</dbReference>
<reference evidence="16" key="1">
    <citation type="journal article" date="2024" name="Gigascience">
        <title>Chromosome-level genome of the poultry shaft louse Menopon gallinae provides insight into the host-switching and adaptive evolution of parasitic lice.</title>
        <authorList>
            <person name="Xu Y."/>
            <person name="Ma L."/>
            <person name="Liu S."/>
            <person name="Liang Y."/>
            <person name="Liu Q."/>
            <person name="He Z."/>
            <person name="Tian L."/>
            <person name="Duan Y."/>
            <person name="Cai W."/>
            <person name="Li H."/>
            <person name="Song F."/>
        </authorList>
    </citation>
    <scope>NUCLEOTIDE SEQUENCE</scope>
    <source>
        <strain evidence="16">Cailab_2023a</strain>
    </source>
</reference>
<evidence type="ECO:0000256" key="11">
    <source>
        <dbReference type="ARBA" id="ARBA00051345"/>
    </source>
</evidence>
<dbReference type="InterPro" id="IPR033453">
    <property type="entry name" value="Glyco_hydro_30_TIM-barrel"/>
</dbReference>
<evidence type="ECO:0000259" key="15">
    <source>
        <dbReference type="Pfam" id="PF17189"/>
    </source>
</evidence>